<dbReference type="GO" id="GO:0006310">
    <property type="term" value="P:DNA recombination"/>
    <property type="evidence" value="ECO:0007669"/>
    <property type="project" value="InterPro"/>
</dbReference>
<dbReference type="InterPro" id="IPR014001">
    <property type="entry name" value="Helicase_ATP-bd"/>
</dbReference>
<dbReference type="AlphaFoldDB" id="A0A433RUG2"/>
<accession>A0A433RUG2</accession>
<dbReference type="GO" id="GO:0006281">
    <property type="term" value="P:DNA repair"/>
    <property type="evidence" value="ECO:0007669"/>
    <property type="project" value="TreeGrafter"/>
</dbReference>
<organism evidence="8 9">
    <name type="scientific">Candidatus Kurthia intestinigallinarum</name>
    <dbReference type="NCBI Taxonomy" id="1562256"/>
    <lineage>
        <taxon>Bacteria</taxon>
        <taxon>Bacillati</taxon>
        <taxon>Bacillota</taxon>
        <taxon>Bacilli</taxon>
        <taxon>Bacillales</taxon>
        <taxon>Caryophanaceae</taxon>
        <taxon>Kurthia</taxon>
    </lineage>
</organism>
<dbReference type="GO" id="GO:0043138">
    <property type="term" value="F:3'-5' DNA helicase activity"/>
    <property type="evidence" value="ECO:0007669"/>
    <property type="project" value="TreeGrafter"/>
</dbReference>
<dbReference type="PROSITE" id="PS00690">
    <property type="entry name" value="DEAH_ATP_HELICASE"/>
    <property type="match status" value="1"/>
</dbReference>
<dbReference type="Pfam" id="PF00271">
    <property type="entry name" value="Helicase_C"/>
    <property type="match status" value="1"/>
</dbReference>
<evidence type="ECO:0000313" key="8">
    <source>
        <dbReference type="EMBL" id="RUS55797.1"/>
    </source>
</evidence>
<evidence type="ECO:0000259" key="7">
    <source>
        <dbReference type="PROSITE" id="PS51194"/>
    </source>
</evidence>
<evidence type="ECO:0000256" key="3">
    <source>
        <dbReference type="ARBA" id="ARBA00022806"/>
    </source>
</evidence>
<evidence type="ECO:0000256" key="5">
    <source>
        <dbReference type="ARBA" id="ARBA00023125"/>
    </source>
</evidence>
<dbReference type="PROSITE" id="PS51192">
    <property type="entry name" value="HELICASE_ATP_BIND_1"/>
    <property type="match status" value="1"/>
</dbReference>
<name>A0A433RUG2_9BACL</name>
<protein>
    <submittedName>
        <fullName evidence="8">ATP-dependent DNA helicase</fullName>
    </submittedName>
</protein>
<dbReference type="Gene3D" id="3.40.50.300">
    <property type="entry name" value="P-loop containing nucleotide triphosphate hydrolases"/>
    <property type="match status" value="2"/>
</dbReference>
<evidence type="ECO:0000256" key="2">
    <source>
        <dbReference type="ARBA" id="ARBA00022801"/>
    </source>
</evidence>
<dbReference type="EMBL" id="JTFC01000031">
    <property type="protein sequence ID" value="RUS55797.1"/>
    <property type="molecule type" value="Genomic_DNA"/>
</dbReference>
<keyword evidence="3 8" id="KW-0347">Helicase</keyword>
<evidence type="ECO:0000259" key="6">
    <source>
        <dbReference type="PROSITE" id="PS51192"/>
    </source>
</evidence>
<dbReference type="PANTHER" id="PTHR13710:SF84">
    <property type="entry name" value="ATP-DEPENDENT DNA HELICASE RECS-RELATED"/>
    <property type="match status" value="1"/>
</dbReference>
<dbReference type="GO" id="GO:0003677">
    <property type="term" value="F:DNA binding"/>
    <property type="evidence" value="ECO:0007669"/>
    <property type="project" value="UniProtKB-KW"/>
</dbReference>
<keyword evidence="2" id="KW-0378">Hydrolase</keyword>
<comment type="caution">
    <text evidence="8">The sequence shown here is derived from an EMBL/GenBank/DDBJ whole genome shotgun (WGS) entry which is preliminary data.</text>
</comment>
<dbReference type="GO" id="GO:0005524">
    <property type="term" value="F:ATP binding"/>
    <property type="evidence" value="ECO:0007669"/>
    <property type="project" value="UniProtKB-KW"/>
</dbReference>
<keyword evidence="4" id="KW-0067">ATP-binding</keyword>
<evidence type="ECO:0000256" key="4">
    <source>
        <dbReference type="ARBA" id="ARBA00022840"/>
    </source>
</evidence>
<dbReference type="GO" id="GO:0016787">
    <property type="term" value="F:hydrolase activity"/>
    <property type="evidence" value="ECO:0007669"/>
    <property type="project" value="UniProtKB-KW"/>
</dbReference>
<dbReference type="GO" id="GO:0005737">
    <property type="term" value="C:cytoplasm"/>
    <property type="evidence" value="ECO:0007669"/>
    <property type="project" value="TreeGrafter"/>
</dbReference>
<feature type="domain" description="Helicase ATP-binding" evidence="6">
    <location>
        <begin position="24"/>
        <end position="190"/>
    </location>
</feature>
<sequence length="473" mass="54447">MELQQILQQRFGYDAFREGQQEIIEAVLSGHDTLALLPTGMGKSLCYQLPGYVVEGTILVISPLLSLMQDQVEQLRQFGEKRVAALNSFLSFDDKQFVWQHFDAFRFLFLSPEMLASDAVKNRLQQMKLGLIVVDEAHCISQWGFDFRPEYLQIAEALPKERPPILALSATATNQIMRDITHYLGMEKVSTFIHSVDRKNIHYEAVETTSFEKANAIIQQVTQFEGPGIIYTQSRKRTMEYASMLQQVGIRATFYHGGMEQQDRMFVQRQFMHDEVDWICATNAFGMGIHKNNIRQIIHDHLPQNVASYMQEVGRAGRDGGEALATLYYEKRDAERTLEMATLDLPTDWHISRYMACEEPQQLVEAGEMTETAFRVLHYWMHQLAPLQVSQKIQELASEKQQQVMALAKIITAPCIRTQLVAYFDEELLEKPKNCCSGCGLQKSEILAPYIEKNEPKVLENWQRRLKHLLPFN</sequence>
<keyword evidence="9" id="KW-1185">Reference proteome</keyword>
<keyword evidence="1" id="KW-0547">Nucleotide-binding</keyword>
<dbReference type="PROSITE" id="PS51194">
    <property type="entry name" value="HELICASE_CTER"/>
    <property type="match status" value="1"/>
</dbReference>
<dbReference type="SUPFAM" id="SSF52540">
    <property type="entry name" value="P-loop containing nucleoside triphosphate hydrolases"/>
    <property type="match status" value="1"/>
</dbReference>
<dbReference type="InterPro" id="IPR002464">
    <property type="entry name" value="DNA/RNA_helicase_DEAH_CS"/>
</dbReference>
<dbReference type="SMART" id="SM00490">
    <property type="entry name" value="HELICc"/>
    <property type="match status" value="1"/>
</dbReference>
<keyword evidence="5" id="KW-0238">DNA-binding</keyword>
<reference evidence="8 9" key="1">
    <citation type="submission" date="2014-11" db="EMBL/GenBank/DDBJ databases">
        <title>Genome sequence and analysis of novel Kurthia sp.</title>
        <authorList>
            <person name="Lawson J.N."/>
            <person name="Gonzalez J.E."/>
            <person name="Rinauldi L."/>
            <person name="Xuan Z."/>
            <person name="Firman A."/>
            <person name="Shaddox L."/>
            <person name="Trudeau A."/>
            <person name="Shah S."/>
            <person name="Reiman D."/>
        </authorList>
    </citation>
    <scope>NUCLEOTIDE SEQUENCE [LARGE SCALE GENOMIC DNA]</scope>
    <source>
        <strain evidence="8 9">3B1D</strain>
    </source>
</reference>
<dbReference type="GO" id="GO:0043590">
    <property type="term" value="C:bacterial nucleoid"/>
    <property type="evidence" value="ECO:0007669"/>
    <property type="project" value="TreeGrafter"/>
</dbReference>
<dbReference type="NCBIfam" id="TIGR00614">
    <property type="entry name" value="recQ_fam"/>
    <property type="match status" value="1"/>
</dbReference>
<dbReference type="SMART" id="SM00487">
    <property type="entry name" value="DEXDc"/>
    <property type="match status" value="1"/>
</dbReference>
<dbReference type="GO" id="GO:0009378">
    <property type="term" value="F:four-way junction helicase activity"/>
    <property type="evidence" value="ECO:0007669"/>
    <property type="project" value="TreeGrafter"/>
</dbReference>
<dbReference type="InterPro" id="IPR011545">
    <property type="entry name" value="DEAD/DEAH_box_helicase_dom"/>
</dbReference>
<dbReference type="OrthoDB" id="9763310at2"/>
<evidence type="ECO:0000313" key="9">
    <source>
        <dbReference type="Proteomes" id="UP000288623"/>
    </source>
</evidence>
<gene>
    <name evidence="8" type="ORF">QI30_09675</name>
</gene>
<dbReference type="GO" id="GO:0030894">
    <property type="term" value="C:replisome"/>
    <property type="evidence" value="ECO:0007669"/>
    <property type="project" value="TreeGrafter"/>
</dbReference>
<feature type="domain" description="Helicase C-terminal" evidence="7">
    <location>
        <begin position="216"/>
        <end position="361"/>
    </location>
</feature>
<dbReference type="PANTHER" id="PTHR13710">
    <property type="entry name" value="DNA HELICASE RECQ FAMILY MEMBER"/>
    <property type="match status" value="1"/>
</dbReference>
<dbReference type="CDD" id="cd17920">
    <property type="entry name" value="DEXHc_RecQ"/>
    <property type="match status" value="1"/>
</dbReference>
<dbReference type="InterPro" id="IPR027417">
    <property type="entry name" value="P-loop_NTPase"/>
</dbReference>
<dbReference type="Pfam" id="PF00270">
    <property type="entry name" value="DEAD"/>
    <property type="match status" value="1"/>
</dbReference>
<dbReference type="InterPro" id="IPR001650">
    <property type="entry name" value="Helicase_C-like"/>
</dbReference>
<dbReference type="Proteomes" id="UP000288623">
    <property type="component" value="Unassembled WGS sequence"/>
</dbReference>
<evidence type="ECO:0000256" key="1">
    <source>
        <dbReference type="ARBA" id="ARBA00022741"/>
    </source>
</evidence>
<dbReference type="InterPro" id="IPR004589">
    <property type="entry name" value="DNA_helicase_ATP-dep_RecQ"/>
</dbReference>
<proteinExistence type="predicted"/>